<reference evidence="1 2" key="1">
    <citation type="submission" date="2019-07" db="EMBL/GenBank/DDBJ databases">
        <title>Finished genome of Venturia effusa.</title>
        <authorList>
            <person name="Young C.A."/>
            <person name="Cox M.P."/>
            <person name="Ganley A.R.D."/>
            <person name="David W.J."/>
        </authorList>
    </citation>
    <scope>NUCLEOTIDE SEQUENCE [LARGE SCALE GENOMIC DNA]</scope>
    <source>
        <strain evidence="2">albino</strain>
    </source>
</reference>
<keyword evidence="2" id="KW-1185">Reference proteome</keyword>
<dbReference type="AlphaFoldDB" id="A0A517L3C9"/>
<dbReference type="EMBL" id="CP042188">
    <property type="protein sequence ID" value="QDS70147.1"/>
    <property type="molecule type" value="Genomic_DNA"/>
</dbReference>
<dbReference type="SUPFAM" id="SSF89550">
    <property type="entry name" value="PHP domain-like"/>
    <property type="match status" value="1"/>
</dbReference>
<dbReference type="Proteomes" id="UP000316270">
    <property type="component" value="Chromosome 4"/>
</dbReference>
<dbReference type="Gene3D" id="3.20.20.140">
    <property type="entry name" value="Metal-dependent hydrolases"/>
    <property type="match status" value="1"/>
</dbReference>
<evidence type="ECO:0000313" key="1">
    <source>
        <dbReference type="EMBL" id="QDS70147.1"/>
    </source>
</evidence>
<evidence type="ECO:0000313" key="2">
    <source>
        <dbReference type="Proteomes" id="UP000316270"/>
    </source>
</evidence>
<proteinExistence type="predicted"/>
<evidence type="ECO:0008006" key="3">
    <source>
        <dbReference type="Google" id="ProtNLM"/>
    </source>
</evidence>
<accession>A0A517L3C9</accession>
<organism evidence="1 2">
    <name type="scientific">Venturia effusa</name>
    <dbReference type="NCBI Taxonomy" id="50376"/>
    <lineage>
        <taxon>Eukaryota</taxon>
        <taxon>Fungi</taxon>
        <taxon>Dikarya</taxon>
        <taxon>Ascomycota</taxon>
        <taxon>Pezizomycotina</taxon>
        <taxon>Dothideomycetes</taxon>
        <taxon>Pleosporomycetidae</taxon>
        <taxon>Venturiales</taxon>
        <taxon>Venturiaceae</taxon>
        <taxon>Venturia</taxon>
    </lineage>
</organism>
<name>A0A517L3C9_9PEZI</name>
<gene>
    <name evidence="1" type="ORF">FKW77_005833</name>
</gene>
<dbReference type="OrthoDB" id="4652505at2759"/>
<protein>
    <recommendedName>
        <fullName evidence="3">DUF3604 domain-containing protein</fullName>
    </recommendedName>
</protein>
<dbReference type="STRING" id="50376.A0A517L3C9"/>
<sequence>MKYLSQAQLSDLAGTYFAPEGLYRYIKELPFLGSLHCETKTLTAGQWTEVVITYTVGGSGLADGAWIKGTFEFYSDWALFQTSDQKSDNYVSAEYQANPLLPGQTPATVQGLAVRFDQKGHERPFQKAIIIDVVDGYLNPGDKIIVRLEDRRHGAKGTRVQTFVEKDFRMRWYIDPVGTSRFAPIKPDLSFDIHSGPIAKLQVISPRLVRPDVVFPLHVHTEDAWGNATTNQKDLHVLIHVLHQETRELAIDCAMPFNAEGWTFASTKVSLSVPGAYIISVSVLDGSNHILITRDELLSVRKDLPVPRVLYADLHVHSDDTVGTNSTAYNFSYAQKIAGLNIVGYTANDFNITKERWEKTIDIIKRMNQPGELVIFPGTEWRGNSAAGADHNVVFLDDPETSTLEFPNDRNGNVARSFEWNEHGPADLLPGAWPLDEVYATYAHSPSSHLMIPHVGGRRCNLAWHHPDLERLIEIGSAWGHFEWLLKDAVSRGWKMGVCANSDEHRGRCGGGVPGTAVFGTKGGLTGVLAPCLDRKSVADSLRRQRTFATTGERLAALLYTDDGALQGDAICIAPEQSLCLKYLVCGARGFSSVEIWDANGTIWQRDLQAERGTSTLPRKLIVTWGGARLYDRYREAVWEGMISVTGAINIKDVQPFGGVLDNPEELVTRSSDQQVAFHTRTSGDFDGVVISFSDAGKLPSSVSFQGILSGYVKVGDALQRNLHKAQPKFHLDATADELLNSNGKSIDIAGGAELFVNAKLSNIDDLATEVEGDFTLIGGVAGETRSVYLVGRGWNGEKVITSPIFITVR</sequence>
<dbReference type="InterPro" id="IPR016195">
    <property type="entry name" value="Pol/histidinol_Pase-like"/>
</dbReference>